<gene>
    <name evidence="1" type="ORF">BJ138DRAFT_1102431</name>
</gene>
<reference evidence="1" key="1">
    <citation type="journal article" date="2021" name="New Phytol.">
        <title>Evolutionary innovations through gain and loss of genes in the ectomycorrhizal Boletales.</title>
        <authorList>
            <person name="Wu G."/>
            <person name="Miyauchi S."/>
            <person name="Morin E."/>
            <person name="Kuo A."/>
            <person name="Drula E."/>
            <person name="Varga T."/>
            <person name="Kohler A."/>
            <person name="Feng B."/>
            <person name="Cao Y."/>
            <person name="Lipzen A."/>
            <person name="Daum C."/>
            <person name="Hundley H."/>
            <person name="Pangilinan J."/>
            <person name="Johnson J."/>
            <person name="Barry K."/>
            <person name="LaButti K."/>
            <person name="Ng V."/>
            <person name="Ahrendt S."/>
            <person name="Min B."/>
            <person name="Choi I.G."/>
            <person name="Park H."/>
            <person name="Plett J.M."/>
            <person name="Magnuson J."/>
            <person name="Spatafora J.W."/>
            <person name="Nagy L.G."/>
            <person name="Henrissat B."/>
            <person name="Grigoriev I.V."/>
            <person name="Yang Z.L."/>
            <person name="Xu J."/>
            <person name="Martin F.M."/>
        </authorList>
    </citation>
    <scope>NUCLEOTIDE SEQUENCE</scope>
    <source>
        <strain evidence="1">ATCC 28755</strain>
    </source>
</reference>
<evidence type="ECO:0000313" key="2">
    <source>
        <dbReference type="Proteomes" id="UP000790377"/>
    </source>
</evidence>
<proteinExistence type="predicted"/>
<name>A0ACB8AAN2_9AGAM</name>
<dbReference type="EMBL" id="MU267744">
    <property type="protein sequence ID" value="KAH7909733.1"/>
    <property type="molecule type" value="Genomic_DNA"/>
</dbReference>
<sequence>MFAIQARPVPSWLVMRSARLFHSGTGDAMYSATFTYKLCDHRIIEDEVLQLKKQEGDLFQDTIARKCVLARNMKNSLTPVNRLPNEILLMCFGQAVQDWMDKNDGADERAVVVWAIYAWRVTEDDDFNLPCTPVFAISHVSHHWRQLAINTPSLWTNLIITPKFERHLDIFWDFLHRAKGMPIAANFRSFAFSAILPSSADVLLMEAIMPLIRVQQINALTFLSSVPILSFLCSQMIEQTTKSPTSPPSIAFSRLTSLSIFGLRNSGLRNSAGLTLNHLRCLLSTAPQLKTLELQHDQSLSAAERADETVITLPMLENLTIIDSNPFVCKVLDSLSAPNVRQLKLLIWDDWDPATINNTSCLFINNSNNSNSGSKLPRFPKVQNLTLSSTWDYAHLNTDLISAFPRITHLTLDSPSPFHQFKEPDSQAPPTFQCLQHITFDFAFKDADEIHLRQCFTWLPKLKDDDYRPLLISVFDRSTKSEQEVGDNHLFRYYEELQQYGTLDRSSSRLDEFMRWHARGGGEPEPAMQVATLGSELVY</sequence>
<protein>
    <submittedName>
        <fullName evidence="1">Uncharacterized protein</fullName>
    </submittedName>
</protein>
<organism evidence="1 2">
    <name type="scientific">Hygrophoropsis aurantiaca</name>
    <dbReference type="NCBI Taxonomy" id="72124"/>
    <lineage>
        <taxon>Eukaryota</taxon>
        <taxon>Fungi</taxon>
        <taxon>Dikarya</taxon>
        <taxon>Basidiomycota</taxon>
        <taxon>Agaricomycotina</taxon>
        <taxon>Agaricomycetes</taxon>
        <taxon>Agaricomycetidae</taxon>
        <taxon>Boletales</taxon>
        <taxon>Coniophorineae</taxon>
        <taxon>Hygrophoropsidaceae</taxon>
        <taxon>Hygrophoropsis</taxon>
    </lineage>
</organism>
<dbReference type="Proteomes" id="UP000790377">
    <property type="component" value="Unassembled WGS sequence"/>
</dbReference>
<comment type="caution">
    <text evidence="1">The sequence shown here is derived from an EMBL/GenBank/DDBJ whole genome shotgun (WGS) entry which is preliminary data.</text>
</comment>
<accession>A0ACB8AAN2</accession>
<keyword evidence="2" id="KW-1185">Reference proteome</keyword>
<evidence type="ECO:0000313" key="1">
    <source>
        <dbReference type="EMBL" id="KAH7909733.1"/>
    </source>
</evidence>